<dbReference type="Proteomes" id="UP001178507">
    <property type="component" value="Unassembled WGS sequence"/>
</dbReference>
<dbReference type="AlphaFoldDB" id="A0AA36NAW7"/>
<protein>
    <submittedName>
        <fullName evidence="1">Uncharacterized protein</fullName>
    </submittedName>
</protein>
<proteinExistence type="predicted"/>
<comment type="caution">
    <text evidence="1">The sequence shown here is derived from an EMBL/GenBank/DDBJ whole genome shotgun (WGS) entry which is preliminary data.</text>
</comment>
<evidence type="ECO:0000313" key="2">
    <source>
        <dbReference type="Proteomes" id="UP001178507"/>
    </source>
</evidence>
<evidence type="ECO:0000313" key="1">
    <source>
        <dbReference type="EMBL" id="CAJ1399199.1"/>
    </source>
</evidence>
<accession>A0AA36NAW7</accession>
<reference evidence="1" key="1">
    <citation type="submission" date="2023-08" db="EMBL/GenBank/DDBJ databases">
        <authorList>
            <person name="Chen Y."/>
            <person name="Shah S."/>
            <person name="Dougan E. K."/>
            <person name="Thang M."/>
            <person name="Chan C."/>
        </authorList>
    </citation>
    <scope>NUCLEOTIDE SEQUENCE</scope>
</reference>
<name>A0AA36NAW7_9DINO</name>
<keyword evidence="2" id="KW-1185">Reference proteome</keyword>
<gene>
    <name evidence="1" type="ORF">EVOR1521_LOCUS22776</name>
</gene>
<organism evidence="1 2">
    <name type="scientific">Effrenium voratum</name>
    <dbReference type="NCBI Taxonomy" id="2562239"/>
    <lineage>
        <taxon>Eukaryota</taxon>
        <taxon>Sar</taxon>
        <taxon>Alveolata</taxon>
        <taxon>Dinophyceae</taxon>
        <taxon>Suessiales</taxon>
        <taxon>Symbiodiniaceae</taxon>
        <taxon>Effrenium</taxon>
    </lineage>
</organism>
<sequence length="353" mass="39835">MGFGSPAHFEQPRLRLDACLATLEDLLQVESGHAAAKQMQQEAEREWQKQCRDQKKNFRKMFDKLSGEDKEAEERERQERQALRSKCAIRWTADDVDSGAFSAGDAPPCDGKDWGLSLSRTVLWSLEQMALEGQNVIPTDLSRATMWFLGVSSTCELRWLRPVELLKRLPTVHCLELELIGFLGEIDPDNSRVPDPKADQLPEGILETEHEGRQALLRATKGSLDDALKQELIPADTPEALPQVCFIAHPQLHRYYTEFHPAICWLIKNNVPTIIIGASEPDPSWKQDEVLLKKLGAEILVSRRESPYPMCLPGNSTVRKCSHIIGFKGGKALERDKLMTAKVELLADDYVVR</sequence>
<dbReference type="EMBL" id="CAUJNA010003327">
    <property type="protein sequence ID" value="CAJ1399199.1"/>
    <property type="molecule type" value="Genomic_DNA"/>
</dbReference>